<dbReference type="SUPFAM" id="SSF51735">
    <property type="entry name" value="NAD(P)-binding Rossmann-fold domains"/>
    <property type="match status" value="1"/>
</dbReference>
<evidence type="ECO:0000256" key="4">
    <source>
        <dbReference type="ARBA" id="ARBA00022857"/>
    </source>
</evidence>
<feature type="domain" description="NAD-dependent epimerase/dehydratase" evidence="9">
    <location>
        <begin position="7"/>
        <end position="238"/>
    </location>
</feature>
<dbReference type="CDD" id="cd05239">
    <property type="entry name" value="GDP_FS_SDR_e"/>
    <property type="match status" value="1"/>
</dbReference>
<dbReference type="GO" id="GO:0050577">
    <property type="term" value="F:GDP-L-fucose synthase activity"/>
    <property type="evidence" value="ECO:0007669"/>
    <property type="project" value="UniProtKB-EC"/>
</dbReference>
<dbReference type="HAMAP" id="MF_00956">
    <property type="entry name" value="GDP_fucose_synth"/>
    <property type="match status" value="1"/>
</dbReference>
<organism evidence="10">
    <name type="scientific">hydrothermal vent metagenome</name>
    <dbReference type="NCBI Taxonomy" id="652676"/>
    <lineage>
        <taxon>unclassified sequences</taxon>
        <taxon>metagenomes</taxon>
        <taxon>ecological metagenomes</taxon>
    </lineage>
</organism>
<accession>A0A3B1BEU0</accession>
<keyword evidence="6" id="KW-0413">Isomerase</keyword>
<keyword evidence="7" id="KW-0511">Multifunctional enzyme</keyword>
<dbReference type="PANTHER" id="PTHR43238:SF1">
    <property type="entry name" value="GDP-L-FUCOSE SYNTHASE"/>
    <property type="match status" value="1"/>
</dbReference>
<sequence>MDKSSKIYVAGHRGLAGSAIRRALEKEGYSKLILKSHGELDLEDQGAVLDFFKTTKPEYVFMAAAKVGGIHANSSYRADFILINLKIQTNVLDAALKTCVKRVMFLGSSCIYPKECPQPMKEEHLLTGELEQTNEPYAIAKIAGLKTVEAINRQHGAKWISVMPTNLYGPNDNFHPENSHVLPALIRRFHEAKTSGAQEVVIWGTGEPKREFLHVDDMACACLYLMGLENETGMFNIGTGEEISIGELARLIGDIVGYEGDIKFDNSKPDGTPRKLLDVARLSSKGWNATISLRDGIESTCKWFARHQNDFREK</sequence>
<evidence type="ECO:0000256" key="3">
    <source>
        <dbReference type="ARBA" id="ARBA00012371"/>
    </source>
</evidence>
<dbReference type="GO" id="GO:0016853">
    <property type="term" value="F:isomerase activity"/>
    <property type="evidence" value="ECO:0007669"/>
    <property type="project" value="UniProtKB-KW"/>
</dbReference>
<evidence type="ECO:0000259" key="9">
    <source>
        <dbReference type="Pfam" id="PF01370"/>
    </source>
</evidence>
<name>A0A3B1BEU0_9ZZZZ</name>
<comment type="catalytic activity">
    <reaction evidence="8">
        <text>GDP-beta-L-fucose + NADP(+) = GDP-4-dehydro-alpha-D-rhamnose + NADPH + H(+)</text>
        <dbReference type="Rhea" id="RHEA:18885"/>
        <dbReference type="ChEBI" id="CHEBI:15378"/>
        <dbReference type="ChEBI" id="CHEBI:57273"/>
        <dbReference type="ChEBI" id="CHEBI:57783"/>
        <dbReference type="ChEBI" id="CHEBI:57964"/>
        <dbReference type="ChEBI" id="CHEBI:58349"/>
        <dbReference type="EC" id="1.1.1.271"/>
    </reaction>
</comment>
<dbReference type="InterPro" id="IPR036291">
    <property type="entry name" value="NAD(P)-bd_dom_sf"/>
</dbReference>
<comment type="similarity">
    <text evidence="2">Belongs to the NAD(P)-dependent epimerase/dehydratase family. Fucose synthase subfamily.</text>
</comment>
<dbReference type="Gene3D" id="3.90.25.10">
    <property type="entry name" value="UDP-galactose 4-epimerase, domain 1"/>
    <property type="match status" value="1"/>
</dbReference>
<dbReference type="FunFam" id="3.40.50.720:FF:000101">
    <property type="entry name" value="GDP-L-fucose synthase"/>
    <property type="match status" value="1"/>
</dbReference>
<protein>
    <recommendedName>
        <fullName evidence="3">GDP-L-fucose synthase</fullName>
        <ecNumber evidence="3">1.1.1.271</ecNumber>
    </recommendedName>
</protein>
<evidence type="ECO:0000313" key="10">
    <source>
        <dbReference type="EMBL" id="VAX16639.1"/>
    </source>
</evidence>
<evidence type="ECO:0000256" key="2">
    <source>
        <dbReference type="ARBA" id="ARBA00005959"/>
    </source>
</evidence>
<evidence type="ECO:0000256" key="8">
    <source>
        <dbReference type="ARBA" id="ARBA00051935"/>
    </source>
</evidence>
<gene>
    <name evidence="10" type="ORF">MNBD_NITROSPINAE02-25</name>
</gene>
<dbReference type="EMBL" id="UOGE01000012">
    <property type="protein sequence ID" value="VAX16639.1"/>
    <property type="molecule type" value="Genomic_DNA"/>
</dbReference>
<keyword evidence="5 10" id="KW-0560">Oxidoreductase</keyword>
<evidence type="ECO:0000256" key="6">
    <source>
        <dbReference type="ARBA" id="ARBA00023235"/>
    </source>
</evidence>
<dbReference type="EC" id="1.1.1.271" evidence="3"/>
<comment type="pathway">
    <text evidence="1">Nucleotide-sugar biosynthesis; GDP-L-fucose biosynthesis via de novo pathway; GDP-L-fucose from GDP-alpha-D-mannose: step 2/2.</text>
</comment>
<evidence type="ECO:0000256" key="1">
    <source>
        <dbReference type="ARBA" id="ARBA00004883"/>
    </source>
</evidence>
<evidence type="ECO:0000256" key="5">
    <source>
        <dbReference type="ARBA" id="ARBA00023002"/>
    </source>
</evidence>
<dbReference type="InterPro" id="IPR001509">
    <property type="entry name" value="Epimerase_deHydtase"/>
</dbReference>
<reference evidence="10" key="1">
    <citation type="submission" date="2018-06" db="EMBL/GenBank/DDBJ databases">
        <authorList>
            <person name="Zhirakovskaya E."/>
        </authorList>
    </citation>
    <scope>NUCLEOTIDE SEQUENCE</scope>
</reference>
<proteinExistence type="inferred from homology"/>
<dbReference type="InterPro" id="IPR028614">
    <property type="entry name" value="GDP_fucose/colitose_synth"/>
</dbReference>
<dbReference type="AlphaFoldDB" id="A0A3B1BEU0"/>
<keyword evidence="4" id="KW-0521">NADP</keyword>
<evidence type="ECO:0000256" key="7">
    <source>
        <dbReference type="ARBA" id="ARBA00023268"/>
    </source>
</evidence>
<dbReference type="PANTHER" id="PTHR43238">
    <property type="entry name" value="GDP-L-FUCOSE SYNTHASE"/>
    <property type="match status" value="1"/>
</dbReference>
<dbReference type="Gene3D" id="3.40.50.720">
    <property type="entry name" value="NAD(P)-binding Rossmann-like Domain"/>
    <property type="match status" value="1"/>
</dbReference>
<dbReference type="Pfam" id="PF01370">
    <property type="entry name" value="Epimerase"/>
    <property type="match status" value="1"/>
</dbReference>